<accession>A0A6L5Z2B5</accession>
<dbReference type="PROSITE" id="PS51257">
    <property type="entry name" value="PROKAR_LIPOPROTEIN"/>
    <property type="match status" value="1"/>
</dbReference>
<proteinExistence type="predicted"/>
<keyword evidence="3" id="KW-1185">Reference proteome</keyword>
<dbReference type="AlphaFoldDB" id="A0A6L5Z2B5"/>
<dbReference type="InterPro" id="IPR021959">
    <property type="entry name" value="DUF3576"/>
</dbReference>
<feature type="signal peptide" evidence="1">
    <location>
        <begin position="1"/>
        <end position="19"/>
    </location>
</feature>
<organism evidence="2 3">
    <name type="scientific">Halovulum marinum</name>
    <dbReference type="NCBI Taxonomy" id="2662447"/>
    <lineage>
        <taxon>Bacteria</taxon>
        <taxon>Pseudomonadati</taxon>
        <taxon>Pseudomonadota</taxon>
        <taxon>Alphaproteobacteria</taxon>
        <taxon>Rhodobacterales</taxon>
        <taxon>Paracoccaceae</taxon>
        <taxon>Halovulum</taxon>
    </lineage>
</organism>
<feature type="chain" id="PRO_5026769765" evidence="1">
    <location>
        <begin position="20"/>
        <end position="165"/>
    </location>
</feature>
<dbReference type="Proteomes" id="UP000474957">
    <property type="component" value="Unassembled WGS sequence"/>
</dbReference>
<dbReference type="EMBL" id="WIND01000011">
    <property type="protein sequence ID" value="MSU90658.1"/>
    <property type="molecule type" value="Genomic_DNA"/>
</dbReference>
<comment type="caution">
    <text evidence="2">The sequence shown here is derived from an EMBL/GenBank/DDBJ whole genome shotgun (WGS) entry which is preliminary data.</text>
</comment>
<dbReference type="Pfam" id="PF12100">
    <property type="entry name" value="DUF3576"/>
    <property type="match status" value="1"/>
</dbReference>
<protein>
    <submittedName>
        <fullName evidence="2">DUF3576 domain-containing protein</fullName>
    </submittedName>
</protein>
<evidence type="ECO:0000313" key="3">
    <source>
        <dbReference type="Proteomes" id="UP000474957"/>
    </source>
</evidence>
<sequence>MRACCHRPLILGVLLTALAACSSENEAERTAATELQRQQVDAVQRPSGGTIWDLFNRPDENVDFAVNKYLWTAALDVLSFLPLEGADPFSGIITTGWGGVAGASVPYRATVYVTSPALEARSLRVAVFRQSGGRAVAVSDAVAEQIEDAILTRARQLRVGVDNRR</sequence>
<name>A0A6L5Z2B5_9RHOB</name>
<evidence type="ECO:0000256" key="1">
    <source>
        <dbReference type="SAM" id="SignalP"/>
    </source>
</evidence>
<evidence type="ECO:0000313" key="2">
    <source>
        <dbReference type="EMBL" id="MSU90658.1"/>
    </source>
</evidence>
<keyword evidence="1" id="KW-0732">Signal</keyword>
<reference evidence="2 3" key="1">
    <citation type="submission" date="2019-10" db="EMBL/GenBank/DDBJ databases">
        <title>Cognatihalovulum marinum gen. nov. sp. nov., a new member of the family Rhodobacteraceae isolated from deep seawater of the Northwest Indian Ocean.</title>
        <authorList>
            <person name="Ruan C."/>
            <person name="Wang J."/>
            <person name="Zheng X."/>
            <person name="Song L."/>
            <person name="Zhu Y."/>
            <person name="Huang Y."/>
            <person name="Lu Z."/>
            <person name="Du W."/>
            <person name="Huang L."/>
            <person name="Dai X."/>
        </authorList>
    </citation>
    <scope>NUCLEOTIDE SEQUENCE [LARGE SCALE GENOMIC DNA]</scope>
    <source>
        <strain evidence="2 3">2CG4</strain>
    </source>
</reference>
<gene>
    <name evidence="2" type="ORF">GE300_13715</name>
</gene>